<reference evidence="1 2" key="1">
    <citation type="submission" date="2023-07" db="EMBL/GenBank/DDBJ databases">
        <title>Sorghum-associated microbial communities from plants grown in Nebraska, USA.</title>
        <authorList>
            <person name="Schachtman D."/>
        </authorList>
    </citation>
    <scope>NUCLEOTIDE SEQUENCE [LARGE SCALE GENOMIC DNA]</scope>
    <source>
        <strain evidence="1 2">DS1709</strain>
    </source>
</reference>
<keyword evidence="2" id="KW-1185">Reference proteome</keyword>
<dbReference type="Proteomes" id="UP001184853">
    <property type="component" value="Unassembled WGS sequence"/>
</dbReference>
<proteinExistence type="predicted"/>
<evidence type="ECO:0000313" key="2">
    <source>
        <dbReference type="Proteomes" id="UP001184853"/>
    </source>
</evidence>
<dbReference type="EMBL" id="JAVDQS010000001">
    <property type="protein sequence ID" value="MDR6403280.1"/>
    <property type="molecule type" value="Genomic_DNA"/>
</dbReference>
<gene>
    <name evidence="1" type="ORF">J2781_000184</name>
</gene>
<organism evidence="1 2">
    <name type="scientific">Chryseobacterium geocarposphaerae</name>
    <dbReference type="NCBI Taxonomy" id="1416776"/>
    <lineage>
        <taxon>Bacteria</taxon>
        <taxon>Pseudomonadati</taxon>
        <taxon>Bacteroidota</taxon>
        <taxon>Flavobacteriia</taxon>
        <taxon>Flavobacteriales</taxon>
        <taxon>Weeksellaceae</taxon>
        <taxon>Chryseobacterium group</taxon>
        <taxon>Chryseobacterium</taxon>
    </lineage>
</organism>
<comment type="caution">
    <text evidence="1">The sequence shown here is derived from an EMBL/GenBank/DDBJ whole genome shotgun (WGS) entry which is preliminary data.</text>
</comment>
<sequence>MDLPFYYSFKDFEENYTKDLNNFIDKYQNAREIDFLKEIKRLCLYWTKVEYGGRVFNNLIWTKEFTYSEYEGFSSDDAEITLDMFAYIVDCNVKHYLPFIGNPFHSFSNIDPFGDDDDDGIIIMHPIEHLFSLIENQRKRPDYFHIPNDYKSIHKKYLLDKIYHLEYFHFLYYEDGTIKADNEKFKDFGFAVFKIMGEIDRRIKLFELQKNNIIPVNGNSNENKKQEIYKEEEQEDISNLTTPEKIALLEYLGVFAKLIKDGVSPENEYKIIHNLIGGSYTNIKKYCLNRKTKNKSSKDYQITEKHKSKIKNFYNSKTF</sequence>
<name>A0ABU1L9H5_9FLAO</name>
<dbReference type="RefSeq" id="WP_115980923.1">
    <property type="nucleotide sequence ID" value="NZ_JAVDQS010000001.1"/>
</dbReference>
<accession>A0ABU1L9H5</accession>
<protein>
    <submittedName>
        <fullName evidence="1">Uncharacterized protein</fullName>
    </submittedName>
</protein>
<evidence type="ECO:0000313" key="1">
    <source>
        <dbReference type="EMBL" id="MDR6403280.1"/>
    </source>
</evidence>